<reference evidence="1" key="1">
    <citation type="journal article" date="2020" name="Nature">
        <title>Giant virus diversity and host interactions through global metagenomics.</title>
        <authorList>
            <person name="Schulz F."/>
            <person name="Roux S."/>
            <person name="Paez-Espino D."/>
            <person name="Jungbluth S."/>
            <person name="Walsh D.A."/>
            <person name="Denef V.J."/>
            <person name="McMahon K.D."/>
            <person name="Konstantinidis K.T."/>
            <person name="Eloe-Fadrosh E.A."/>
            <person name="Kyrpides N.C."/>
            <person name="Woyke T."/>
        </authorList>
    </citation>
    <scope>NUCLEOTIDE SEQUENCE</scope>
    <source>
        <strain evidence="1">GVMAG-M-3300023184-89</strain>
    </source>
</reference>
<evidence type="ECO:0000313" key="1">
    <source>
        <dbReference type="EMBL" id="QHT92785.1"/>
    </source>
</evidence>
<name>A0A6C0IJX2_9ZZZZ</name>
<proteinExistence type="predicted"/>
<protein>
    <submittedName>
        <fullName evidence="1">Uncharacterized protein</fullName>
    </submittedName>
</protein>
<organism evidence="1">
    <name type="scientific">viral metagenome</name>
    <dbReference type="NCBI Taxonomy" id="1070528"/>
    <lineage>
        <taxon>unclassified sequences</taxon>
        <taxon>metagenomes</taxon>
        <taxon>organismal metagenomes</taxon>
    </lineage>
</organism>
<dbReference type="EMBL" id="MN740194">
    <property type="protein sequence ID" value="QHT92785.1"/>
    <property type="molecule type" value="Genomic_DNA"/>
</dbReference>
<accession>A0A6C0IJX2</accession>
<sequence>MNTILYLREQKYDIATLTANVDHIDMKTCVNTQILTAEFCVKYVLNEEYMSCIEDTYCIDIGYVLRRQPHLTREEIWSEYEKINDGEGYAHGI</sequence>
<dbReference type="AlphaFoldDB" id="A0A6C0IJX2"/>